<dbReference type="InterPro" id="IPR011066">
    <property type="entry name" value="MscS_channel_C_sf"/>
</dbReference>
<dbReference type="Pfam" id="PF21082">
    <property type="entry name" value="MS_channel_3rd"/>
    <property type="match status" value="1"/>
</dbReference>
<dbReference type="EMBL" id="VYXP01000003">
    <property type="protein sequence ID" value="KAA9132582.1"/>
    <property type="molecule type" value="Genomic_DNA"/>
</dbReference>
<feature type="transmembrane region" description="Helical" evidence="9">
    <location>
        <begin position="61"/>
        <end position="81"/>
    </location>
</feature>
<organism evidence="13 14">
    <name type="scientific">Marinihelvus fidelis</name>
    <dbReference type="NCBI Taxonomy" id="2613842"/>
    <lineage>
        <taxon>Bacteria</taxon>
        <taxon>Pseudomonadati</taxon>
        <taxon>Pseudomonadota</taxon>
        <taxon>Gammaproteobacteria</taxon>
        <taxon>Chromatiales</taxon>
        <taxon>Wenzhouxiangellaceae</taxon>
        <taxon>Marinihelvus</taxon>
    </lineage>
</organism>
<accession>A0A5N0TC37</accession>
<name>A0A5N0TC37_9GAMM</name>
<sequence length="804" mass="88035">MSPRSASRPISSPCSWTISAGSRPENRCNTPSTPVAVTERSLHPALNQASMPAMALSLRRFLFPLACLAMGLSLAAMSLYAHAQLLPKALQASEPAEPDPAAWEPPAITAMPADWWSEFDVADEDEQNRRINAFLASLEDRIDGLGPADHDRASAALDNLANLVRLLKVTRAGEASAPFPPVPTQDAYSLREMLGLRAQSRNIERELSSVRVDIEQADRQLDFLQSRRDELLRAYQSQPVESPAKVLIGIDRITMRVEFELVTARQANLEAREKALEQRDQLVSEQLDFARAHLEVGDVTAEEIQQHLDESTEAVAEADRQVTALQSQLLDVLSADNINRSLEQLRRQQITRAAAASELARLEAALARSEANWYGLRTDSLDGDLDLRGAAADARALSERILPQLDVWSENSRNTLVSPPTDDSANAAANQDIARTVARETLDLVEEIRSRNDDLLLVQGILTRDVLAGQSGLRKAWSRLKFTIGSAWDHVIAAADYHLFDIGDTPVTPGGILKMLFIIALAWLISWVARYLIAHAAAAGEQFSASPVAYTLGRILHYVIMTVGLFAAFASIGFDFTSFALIAGALSVGIGFGLQAVVNNFVSGLILLLEGSLRVGDYIELDGGQAGSSGLAGVVKEINTRATVVNTNDSVDVVVPNSELVTTKLTNWTLRESIARMRIPFGVAYGSDKEQVKEIAMAAAEDVEFVLTNMPGRRPQLRLFNFGDSALEFQMLLWVSRAGVRRPHRIRCEFLWALETRLREAGIEIPFPQRDLHVRSDFRQPPGPVAAASFQPLEPDDDVGGEPA</sequence>
<dbReference type="Pfam" id="PF00924">
    <property type="entry name" value="MS_channel_2nd"/>
    <property type="match status" value="1"/>
</dbReference>
<comment type="caution">
    <text evidence="13">The sequence shown here is derived from an EMBL/GenBank/DDBJ whole genome shotgun (WGS) entry which is preliminary data.</text>
</comment>
<evidence type="ECO:0000256" key="9">
    <source>
        <dbReference type="SAM" id="Phobius"/>
    </source>
</evidence>
<dbReference type="SUPFAM" id="SSF82861">
    <property type="entry name" value="Mechanosensitive channel protein MscS (YggB), transmembrane region"/>
    <property type="match status" value="1"/>
</dbReference>
<feature type="compositionally biased region" description="Acidic residues" evidence="8">
    <location>
        <begin position="794"/>
        <end position="804"/>
    </location>
</feature>
<dbReference type="InterPro" id="IPR011014">
    <property type="entry name" value="MscS_channel_TM-2"/>
</dbReference>
<keyword evidence="5 9" id="KW-1133">Transmembrane helix</keyword>
<reference evidence="13 14" key="1">
    <citation type="submission" date="2019-09" db="EMBL/GenBank/DDBJ databases">
        <title>Wenzhouxiangella sp. Genome sequencing and assembly.</title>
        <authorList>
            <person name="Zhang R."/>
        </authorList>
    </citation>
    <scope>NUCLEOTIDE SEQUENCE [LARGE SCALE GENOMIC DNA]</scope>
    <source>
        <strain evidence="13 14">W260</strain>
    </source>
</reference>
<comment type="subcellular location">
    <subcellularLocation>
        <location evidence="1">Cell membrane</location>
        <topology evidence="1">Multi-pass membrane protein</topology>
    </subcellularLocation>
</comment>
<feature type="transmembrane region" description="Helical" evidence="9">
    <location>
        <begin position="555"/>
        <end position="574"/>
    </location>
</feature>
<evidence type="ECO:0000313" key="13">
    <source>
        <dbReference type="EMBL" id="KAA9132582.1"/>
    </source>
</evidence>
<evidence type="ECO:0000259" key="11">
    <source>
        <dbReference type="Pfam" id="PF21082"/>
    </source>
</evidence>
<dbReference type="InterPro" id="IPR052702">
    <property type="entry name" value="MscS-like_channel"/>
</dbReference>
<evidence type="ECO:0000256" key="3">
    <source>
        <dbReference type="ARBA" id="ARBA00022475"/>
    </source>
</evidence>
<evidence type="ECO:0000259" key="10">
    <source>
        <dbReference type="Pfam" id="PF00924"/>
    </source>
</evidence>
<dbReference type="PANTHER" id="PTHR30347:SF1">
    <property type="entry name" value="MECHANOSENSITIVE CHANNEL MSCK"/>
    <property type="match status" value="1"/>
</dbReference>
<dbReference type="Gene3D" id="2.30.30.60">
    <property type="match status" value="1"/>
</dbReference>
<evidence type="ECO:0000256" key="4">
    <source>
        <dbReference type="ARBA" id="ARBA00022692"/>
    </source>
</evidence>
<feature type="region of interest" description="Disordered" evidence="8">
    <location>
        <begin position="776"/>
        <end position="804"/>
    </location>
</feature>
<dbReference type="InterPro" id="IPR023408">
    <property type="entry name" value="MscS_beta-dom_sf"/>
</dbReference>
<comment type="similarity">
    <text evidence="2">Belongs to the MscS (TC 1.A.23) family.</text>
</comment>
<dbReference type="GO" id="GO:0008381">
    <property type="term" value="F:mechanosensitive monoatomic ion channel activity"/>
    <property type="evidence" value="ECO:0007669"/>
    <property type="project" value="UniProtKB-ARBA"/>
</dbReference>
<dbReference type="SUPFAM" id="SSF82689">
    <property type="entry name" value="Mechanosensitive channel protein MscS (YggB), C-terminal domain"/>
    <property type="match status" value="1"/>
</dbReference>
<dbReference type="Pfam" id="PF21088">
    <property type="entry name" value="MS_channel_1st"/>
    <property type="match status" value="1"/>
</dbReference>
<evidence type="ECO:0000256" key="6">
    <source>
        <dbReference type="ARBA" id="ARBA00023136"/>
    </source>
</evidence>
<keyword evidence="14" id="KW-1185">Reference proteome</keyword>
<feature type="domain" description="Mechanosensitive ion channel MscS" evidence="10">
    <location>
        <begin position="597"/>
        <end position="669"/>
    </location>
</feature>
<feature type="domain" description="Mechanosensitive ion channel MscS C-terminal" evidence="11">
    <location>
        <begin position="679"/>
        <end position="765"/>
    </location>
</feature>
<feature type="coiled-coil region" evidence="7">
    <location>
        <begin position="301"/>
        <end position="372"/>
    </location>
</feature>
<dbReference type="Gene3D" id="3.30.70.100">
    <property type="match status" value="1"/>
</dbReference>
<feature type="transmembrane region" description="Helical" evidence="9">
    <location>
        <begin position="580"/>
        <end position="609"/>
    </location>
</feature>
<keyword evidence="7" id="KW-0175">Coiled coil</keyword>
<evidence type="ECO:0000256" key="2">
    <source>
        <dbReference type="ARBA" id="ARBA00008017"/>
    </source>
</evidence>
<evidence type="ECO:0000256" key="8">
    <source>
        <dbReference type="SAM" id="MobiDB-lite"/>
    </source>
</evidence>
<dbReference type="InterPro" id="IPR049142">
    <property type="entry name" value="MS_channel_1st"/>
</dbReference>
<dbReference type="AlphaFoldDB" id="A0A5N0TC37"/>
<proteinExistence type="inferred from homology"/>
<dbReference type="GO" id="GO:0005886">
    <property type="term" value="C:plasma membrane"/>
    <property type="evidence" value="ECO:0007669"/>
    <property type="project" value="UniProtKB-SubCell"/>
</dbReference>
<evidence type="ECO:0000256" key="5">
    <source>
        <dbReference type="ARBA" id="ARBA00022989"/>
    </source>
</evidence>
<gene>
    <name evidence="13" type="ORF">F3N42_05010</name>
</gene>
<evidence type="ECO:0000256" key="7">
    <source>
        <dbReference type="SAM" id="Coils"/>
    </source>
</evidence>
<protein>
    <submittedName>
        <fullName evidence="13">Mechanosensitive ion channel</fullName>
    </submittedName>
</protein>
<evidence type="ECO:0000313" key="14">
    <source>
        <dbReference type="Proteomes" id="UP000325372"/>
    </source>
</evidence>
<feature type="coiled-coil region" evidence="7">
    <location>
        <begin position="200"/>
        <end position="234"/>
    </location>
</feature>
<feature type="domain" description="Mechanosensitive ion channel transmembrane helices 2/3" evidence="12">
    <location>
        <begin position="555"/>
        <end position="595"/>
    </location>
</feature>
<keyword evidence="3" id="KW-1003">Cell membrane</keyword>
<dbReference type="InterPro" id="IPR010920">
    <property type="entry name" value="LSM_dom_sf"/>
</dbReference>
<dbReference type="PANTHER" id="PTHR30347">
    <property type="entry name" value="POTASSIUM CHANNEL RELATED"/>
    <property type="match status" value="1"/>
</dbReference>
<feature type="transmembrane region" description="Helical" evidence="9">
    <location>
        <begin position="515"/>
        <end position="534"/>
    </location>
</feature>
<dbReference type="SUPFAM" id="SSF50182">
    <property type="entry name" value="Sm-like ribonucleoproteins"/>
    <property type="match status" value="1"/>
</dbReference>
<dbReference type="InterPro" id="IPR006685">
    <property type="entry name" value="MscS_channel_2nd"/>
</dbReference>
<evidence type="ECO:0000256" key="1">
    <source>
        <dbReference type="ARBA" id="ARBA00004651"/>
    </source>
</evidence>
<dbReference type="InterPro" id="IPR049278">
    <property type="entry name" value="MS_channel_C"/>
</dbReference>
<dbReference type="Gene3D" id="1.10.287.1260">
    <property type="match status" value="1"/>
</dbReference>
<evidence type="ECO:0000259" key="12">
    <source>
        <dbReference type="Pfam" id="PF21088"/>
    </source>
</evidence>
<dbReference type="Proteomes" id="UP000325372">
    <property type="component" value="Unassembled WGS sequence"/>
</dbReference>
<keyword evidence="6 9" id="KW-0472">Membrane</keyword>
<keyword evidence="4 9" id="KW-0812">Transmembrane</keyword>